<keyword evidence="4 5" id="KW-0648">Protein biosynthesis</keyword>
<dbReference type="GO" id="GO:0030956">
    <property type="term" value="C:glutamyl-tRNA(Gln) amidotransferase complex"/>
    <property type="evidence" value="ECO:0007669"/>
    <property type="project" value="UniProtKB-UniRule"/>
</dbReference>
<feature type="domain" description="Amidase" evidence="7">
    <location>
        <begin position="72"/>
        <end position="517"/>
    </location>
</feature>
<dbReference type="GO" id="GO:0005524">
    <property type="term" value="F:ATP binding"/>
    <property type="evidence" value="ECO:0007669"/>
    <property type="project" value="UniProtKB-KW"/>
</dbReference>
<keyword evidence="5" id="KW-0496">Mitochondrion</keyword>
<evidence type="ECO:0000256" key="2">
    <source>
        <dbReference type="ARBA" id="ARBA00022741"/>
    </source>
</evidence>
<dbReference type="InterPro" id="IPR036928">
    <property type="entry name" value="AS_sf"/>
</dbReference>
<gene>
    <name evidence="8" type="ORF">DSL72_009192</name>
</gene>
<comment type="catalytic activity">
    <reaction evidence="5">
        <text>L-glutamyl-tRNA(Gln) + L-glutamine + ATP + H2O = L-glutaminyl-tRNA(Gln) + L-glutamate + ADP + phosphate + H(+)</text>
        <dbReference type="Rhea" id="RHEA:17521"/>
        <dbReference type="Rhea" id="RHEA-COMP:9681"/>
        <dbReference type="Rhea" id="RHEA-COMP:9684"/>
        <dbReference type="ChEBI" id="CHEBI:15377"/>
        <dbReference type="ChEBI" id="CHEBI:15378"/>
        <dbReference type="ChEBI" id="CHEBI:29985"/>
        <dbReference type="ChEBI" id="CHEBI:30616"/>
        <dbReference type="ChEBI" id="CHEBI:43474"/>
        <dbReference type="ChEBI" id="CHEBI:58359"/>
        <dbReference type="ChEBI" id="CHEBI:78520"/>
        <dbReference type="ChEBI" id="CHEBI:78521"/>
        <dbReference type="ChEBI" id="CHEBI:456216"/>
        <dbReference type="EC" id="6.3.5.7"/>
    </reaction>
</comment>
<dbReference type="HAMAP" id="MF_00120">
    <property type="entry name" value="GatA"/>
    <property type="match status" value="1"/>
</dbReference>
<evidence type="ECO:0000313" key="8">
    <source>
        <dbReference type="EMBL" id="QSZ37100.1"/>
    </source>
</evidence>
<dbReference type="GO" id="GO:0050567">
    <property type="term" value="F:glutaminyl-tRNA synthase (glutamine-hydrolyzing) activity"/>
    <property type="evidence" value="ECO:0007669"/>
    <property type="project" value="UniProtKB-UniRule"/>
</dbReference>
<keyword evidence="9" id="KW-1185">Reference proteome</keyword>
<evidence type="ECO:0000256" key="6">
    <source>
        <dbReference type="SAM" id="MobiDB-lite"/>
    </source>
</evidence>
<dbReference type="InterPro" id="IPR000120">
    <property type="entry name" value="Amidase"/>
</dbReference>
<dbReference type="SUPFAM" id="SSF75304">
    <property type="entry name" value="Amidase signature (AS) enzymes"/>
    <property type="match status" value="1"/>
</dbReference>
<dbReference type="Proteomes" id="UP000672032">
    <property type="component" value="Chromosome 8"/>
</dbReference>
<evidence type="ECO:0000259" key="7">
    <source>
        <dbReference type="Pfam" id="PF01425"/>
    </source>
</evidence>
<comment type="subcellular location">
    <subcellularLocation>
        <location evidence="5">Mitochondrion</location>
    </subcellularLocation>
</comment>
<comment type="similarity">
    <text evidence="5">Belongs to the amidase family. GatA subfamily.</text>
</comment>
<dbReference type="Pfam" id="PF01425">
    <property type="entry name" value="Amidase"/>
    <property type="match status" value="1"/>
</dbReference>
<accession>A0A8A3PPN3</accession>
<dbReference type="AlphaFoldDB" id="A0A8A3PPN3"/>
<feature type="region of interest" description="Disordered" evidence="6">
    <location>
        <begin position="27"/>
        <end position="60"/>
    </location>
</feature>
<comment type="subunit">
    <text evidence="5">Subunit of the heterotrimeric GatCAB amidotransferase (AdT) complex, composed of A, B and C subunits.</text>
</comment>
<keyword evidence="1 5" id="KW-0436">Ligase</keyword>
<protein>
    <recommendedName>
        <fullName evidence="5">Glutamyl-tRNA(Gln) amidotransferase subunit A, mitochondrial</fullName>
        <shortName evidence="5">Glu-AdT subunit A</shortName>
        <ecNumber evidence="5">6.3.5.7</ecNumber>
    </recommendedName>
</protein>
<evidence type="ECO:0000313" key="9">
    <source>
        <dbReference type="Proteomes" id="UP000672032"/>
    </source>
</evidence>
<reference evidence="8" key="1">
    <citation type="submission" date="2020-10" db="EMBL/GenBank/DDBJ databases">
        <title>Genome Sequence of Monilinia vaccinii-corymbosi Sheds Light on Mummy Berry Disease Infection of Blueberry and Mating Type.</title>
        <authorList>
            <person name="Yow A.G."/>
            <person name="Zhang Y."/>
            <person name="Bansal K."/>
            <person name="Eacker S.M."/>
            <person name="Sullivan S."/>
            <person name="Liachko I."/>
            <person name="Cubeta M.A."/>
            <person name="Rollins J.A."/>
            <person name="Ashrafi H."/>
        </authorList>
    </citation>
    <scope>NUCLEOTIDE SEQUENCE</scope>
    <source>
        <strain evidence="8">RL-1</strain>
    </source>
</reference>
<dbReference type="GO" id="GO:0005739">
    <property type="term" value="C:mitochondrion"/>
    <property type="evidence" value="ECO:0007669"/>
    <property type="project" value="UniProtKB-SubCell"/>
</dbReference>
<dbReference type="PANTHER" id="PTHR11895">
    <property type="entry name" value="TRANSAMIDASE"/>
    <property type="match status" value="1"/>
</dbReference>
<dbReference type="OrthoDB" id="421993at2759"/>
<evidence type="ECO:0000256" key="4">
    <source>
        <dbReference type="ARBA" id="ARBA00022917"/>
    </source>
</evidence>
<proteinExistence type="inferred from homology"/>
<dbReference type="EC" id="6.3.5.7" evidence="5"/>
<feature type="active site" description="Acyl-ester intermediate" evidence="5">
    <location>
        <position position="175"/>
    </location>
</feature>
<feature type="active site" description="Charge relay system" evidence="5">
    <location>
        <position position="151"/>
    </location>
</feature>
<comment type="function">
    <text evidence="5">Allows the formation of correctly charged Gln-tRNA(Gln) through the transamidation of misacylated Glu-tRNA(Gln) in the mitochondria. The reaction takes place in the presence of glutamine and ATP through an activated gamma-phospho-Glu-tRNA(Gln).</text>
</comment>
<dbReference type="GO" id="GO:0070681">
    <property type="term" value="P:glutaminyl-tRNAGln biosynthesis via transamidation"/>
    <property type="evidence" value="ECO:0007669"/>
    <property type="project" value="UniProtKB-UniRule"/>
</dbReference>
<keyword evidence="2 5" id="KW-0547">Nucleotide-binding</keyword>
<dbReference type="GO" id="GO:0032543">
    <property type="term" value="P:mitochondrial translation"/>
    <property type="evidence" value="ECO:0007669"/>
    <property type="project" value="UniProtKB-UniRule"/>
</dbReference>
<feature type="active site" description="Charge relay system" evidence="5">
    <location>
        <position position="75"/>
    </location>
</feature>
<dbReference type="InterPro" id="IPR004412">
    <property type="entry name" value="GatA"/>
</dbReference>
<name>A0A8A3PPN3_9HELO</name>
<keyword evidence="3 5" id="KW-0067">ATP-binding</keyword>
<dbReference type="PANTHER" id="PTHR11895:SF7">
    <property type="entry name" value="GLUTAMYL-TRNA(GLN) AMIDOTRANSFERASE SUBUNIT A, MITOCHONDRIAL"/>
    <property type="match status" value="1"/>
</dbReference>
<evidence type="ECO:0000256" key="3">
    <source>
        <dbReference type="ARBA" id="ARBA00022840"/>
    </source>
</evidence>
<dbReference type="EMBL" id="CP063412">
    <property type="protein sequence ID" value="QSZ37100.1"/>
    <property type="molecule type" value="Genomic_DNA"/>
</dbReference>
<evidence type="ECO:0000256" key="5">
    <source>
        <dbReference type="HAMAP-Rule" id="MF_03150"/>
    </source>
</evidence>
<evidence type="ECO:0000256" key="1">
    <source>
        <dbReference type="ARBA" id="ARBA00022598"/>
    </source>
</evidence>
<dbReference type="InterPro" id="IPR023631">
    <property type="entry name" value="Amidase_dom"/>
</dbReference>
<dbReference type="Gene3D" id="3.90.1300.10">
    <property type="entry name" value="Amidase signature (AS) domain"/>
    <property type="match status" value="1"/>
</dbReference>
<organism evidence="8 9">
    <name type="scientific">Monilinia vaccinii-corymbosi</name>
    <dbReference type="NCBI Taxonomy" id="61207"/>
    <lineage>
        <taxon>Eukaryota</taxon>
        <taxon>Fungi</taxon>
        <taxon>Dikarya</taxon>
        <taxon>Ascomycota</taxon>
        <taxon>Pezizomycotina</taxon>
        <taxon>Leotiomycetes</taxon>
        <taxon>Helotiales</taxon>
        <taxon>Sclerotiniaceae</taxon>
        <taxon>Monilinia</taxon>
    </lineage>
</organism>
<sequence>MARIVNCRNLLWNPRTFNRQLQAAEQTVHPHKETNAFISDPKSTPLKDSETDLPSHNPSDDFELLPRASRTVAVKDNIATISEPTTCASGILEQYLSPFEASVVENVKLRSGRVMGKTNMDEFGMGSHSLNSRFGPVRHLEPFRLRSVGGSSGGSAMAVATSAVPVALGTDTGGSVRLPAAYTGTAGFKPSYGIVSRFGVVPYANSLDTVGLIARSSIRIRPFFSSLWSYDARDPTALKPSSRARIKKKRQEFIDKTKLSAPYKRSYLRELKIGVPIEYNISELDLEVSWVWQRMLKLLQRQACTIVPISLPNTKHALSAYYVLAAAEASSNLSKYDGVRYGTRGKSSDGAGGVLYSDTRGAGFGDEVKRRILLGSYSLSSEAFDNYFIKAQKVRRLVQRDFDRVFSMPNFLRPEEQFDLSDMEEGIPLEDKLGPAEVDIIICPTAPTLSPPVEDITKRQTPVDTYINDVFTVPASLAGIPSISIPCHLPFKFSEKNKPSTVGIQIMGQHSDDGRVLQLANMIEMIWASNINSEWSKGSYKWQEENLEASDAEESALLTAISETEAEKAKVKDSKRAEITVPEPVEPMATQLEGIESETEFWETGAASEKRIKQTIRYPSKLGKFQRSLREEEEDMARWKKLRFGEERSAKTASRALSPSLG</sequence>